<proteinExistence type="predicted"/>
<evidence type="ECO:0000256" key="1">
    <source>
        <dbReference type="SAM" id="MobiDB-lite"/>
    </source>
</evidence>
<gene>
    <name evidence="2" type="ORF">ASAP_1049</name>
</gene>
<evidence type="ECO:0000313" key="2">
    <source>
        <dbReference type="EMBL" id="CDG39094.1"/>
    </source>
</evidence>
<reference evidence="2 3" key="2">
    <citation type="journal article" date="2014" name="PLoS ONE">
        <title>Evolution of mitochondria reconstructed from the energy metabolism of living bacteria.</title>
        <authorList>
            <person name="Degli Esposti M."/>
            <person name="Chouaia B."/>
            <person name="Comandatore F."/>
            <person name="Crotti E."/>
            <person name="Sassera D."/>
            <person name="Lievens P.M."/>
            <person name="Daffonchio D."/>
            <person name="Bandi C."/>
        </authorList>
    </citation>
    <scope>NUCLEOTIDE SEQUENCE [LARGE SCALE GENOMIC DNA]</scope>
    <source>
        <strain evidence="2 3">SF2.1</strain>
    </source>
</reference>
<comment type="caution">
    <text evidence="2">The sequence shown here is derived from an EMBL/GenBank/DDBJ whole genome shotgun (WGS) entry which is preliminary data.</text>
</comment>
<dbReference type="InterPro" id="IPR011049">
    <property type="entry name" value="Serralysin-like_metalloprot_C"/>
</dbReference>
<sequence>MNTNSTGSLTNIYTDPSVSGPNLPMNTQQVVNGQIVYNASSSQLDGGQSPDWAIIQWNQETAFDPTTGDDTRVWDPNFGYSVGHWTQGSATSAAGKTSYNVFKDPDNGHYIYQMAAQGGNLLDVQLAAVKAVDGQYSFNHQITASFNQGISNYSGTTGVYQAGINFTINFHSSTMSFGLFLQFETVDYKGVPETYISIPKSLGGSIYNFTGIQADYINPKVASNNGVMYQTTVDVNQGLMAAIKAIVGLYPNLASEVENLSNWYLSGCYIGVETIGTGQATDVTGNYNVEDPTITYDTSKTLSYADRSTTAKVVSMTPENSVTTTTTSEVSMPNLIVKGVNNTVNVAYTSGDTAGMMAKSYASSIQTLLAAGTLDNSILSTGSNTFVSSQKASQAIVDTAGTYGVSGNYTNIVVASTDTSTLNGATTLDTTQNTANYLNIVSSNQYGSTVKVGNNSGSFAATQGNNVFNAAGSTGKWNIATGAGNDTIYGAQGTNTITGGTGNNLIYLGGSNNFVNSVGQDTIYGAAGAIDTVSLQGGNTTASLKTNAAVMDFSSNNTITVGDNSTVYGGTSSVVNVSSGSATVTGTQGDTISATGNLQVVHGSNQSISVSGALNFISGTGNTAISAGSGTIFGADGLTATLSSSSRLLFTANQPYTTGAQTIDGRNVAGGLSAWTGAGQQTVIGGTASDQFYFGTAFTGTSDSAASATVTGGSGAGNLFGMLSNHTAGSFTITDFRAADNKFFLYNYKPSSSDAAAQTILSTATVSGGNTSVMIDGNAKITFIGVTDLKTSDFTIS</sequence>
<evidence type="ECO:0000313" key="3">
    <source>
        <dbReference type="Proteomes" id="UP000027583"/>
    </source>
</evidence>
<dbReference type="eggNOG" id="COG2931">
    <property type="taxonomic scope" value="Bacteria"/>
</dbReference>
<name>A0A060QD72_9PROT</name>
<feature type="region of interest" description="Disordered" evidence="1">
    <location>
        <begin position="1"/>
        <end position="20"/>
    </location>
</feature>
<accession>A0A060QD72</accession>
<organism evidence="2 3">
    <name type="scientific">Asaia bogorensis</name>
    <dbReference type="NCBI Taxonomy" id="91915"/>
    <lineage>
        <taxon>Bacteria</taxon>
        <taxon>Pseudomonadati</taxon>
        <taxon>Pseudomonadota</taxon>
        <taxon>Alphaproteobacteria</taxon>
        <taxon>Acetobacterales</taxon>
        <taxon>Acetobacteraceae</taxon>
        <taxon>Asaia</taxon>
    </lineage>
</organism>
<dbReference type="Pfam" id="PF00353">
    <property type="entry name" value="HemolysinCabind"/>
    <property type="match status" value="1"/>
</dbReference>
<dbReference type="Proteomes" id="UP000027583">
    <property type="component" value="Unassembled WGS sequence"/>
</dbReference>
<dbReference type="SUPFAM" id="SSF51120">
    <property type="entry name" value="beta-Roll"/>
    <property type="match status" value="1"/>
</dbReference>
<protein>
    <submittedName>
        <fullName evidence="2">Uncharacterized protein</fullName>
    </submittedName>
</protein>
<dbReference type="InterPro" id="IPR001343">
    <property type="entry name" value="Hemolysn_Ca-bd"/>
</dbReference>
<dbReference type="RefSeq" id="WP_023979860.1">
    <property type="nucleotide sequence ID" value="NZ_CBLX010000008.1"/>
</dbReference>
<dbReference type="GO" id="GO:0005509">
    <property type="term" value="F:calcium ion binding"/>
    <property type="evidence" value="ECO:0007669"/>
    <property type="project" value="InterPro"/>
</dbReference>
<dbReference type="Gene3D" id="2.150.10.10">
    <property type="entry name" value="Serralysin-like metalloprotease, C-terminal"/>
    <property type="match status" value="1"/>
</dbReference>
<reference evidence="2 3" key="1">
    <citation type="journal article" date="2014" name="Genome Biol. Evol.">
        <title>Acetic acid bacteria genomes reveal functional traits for adaptation to life in insect guts.</title>
        <authorList>
            <person name="Chouaia B."/>
            <person name="Gaiarsa S."/>
            <person name="Crotti E."/>
            <person name="Comandatore F."/>
            <person name="Degli Esposti M."/>
            <person name="Ricci I."/>
            <person name="Alma A."/>
            <person name="Favia G."/>
            <person name="Bandi C."/>
            <person name="Daffonchio D."/>
        </authorList>
    </citation>
    <scope>NUCLEOTIDE SEQUENCE [LARGE SCALE GENOMIC DNA]</scope>
    <source>
        <strain evidence="2 3">SF2.1</strain>
    </source>
</reference>
<dbReference type="EMBL" id="CBLX010000008">
    <property type="protein sequence ID" value="CDG39094.1"/>
    <property type="molecule type" value="Genomic_DNA"/>
</dbReference>
<dbReference type="AlphaFoldDB" id="A0A060QD72"/>